<protein>
    <submittedName>
        <fullName evidence="2">Uncharacterized protein</fullName>
    </submittedName>
</protein>
<dbReference type="AlphaFoldDB" id="A0A8J2KVT5"/>
<feature type="coiled-coil region" evidence="1">
    <location>
        <begin position="19"/>
        <end position="64"/>
    </location>
</feature>
<sequence>MRKSQKAILADTSSIKTELASLNVTVELHTNSIKKLERRIDVMSSKTERDLAHLRNDVLALRNKDRLNAIIITGNLSTETSSQKVQEEISLVVRLILKHDTDALDKIPLRTETMKMKWGSNSYAIKCGFDSISFVSKLTKNSCELKDTPFKLQPDLTLEQRKIKQELWCVGQNLQKSEGKTPHLKSRRYLVMKGQTNGEHTYYESGSFHTSGLIGQIYFSGACCFVALS</sequence>
<evidence type="ECO:0000313" key="2">
    <source>
        <dbReference type="EMBL" id="CAG7820731.1"/>
    </source>
</evidence>
<name>A0A8J2KVT5_9HEXA</name>
<accession>A0A8J2KVT5</accession>
<gene>
    <name evidence="2" type="ORF">AFUS01_LOCUS31106</name>
</gene>
<keyword evidence="1" id="KW-0175">Coiled coil</keyword>
<dbReference type="EMBL" id="CAJVCH010488224">
    <property type="protein sequence ID" value="CAG7820731.1"/>
    <property type="molecule type" value="Genomic_DNA"/>
</dbReference>
<evidence type="ECO:0000256" key="1">
    <source>
        <dbReference type="SAM" id="Coils"/>
    </source>
</evidence>
<organism evidence="2 3">
    <name type="scientific">Allacma fusca</name>
    <dbReference type="NCBI Taxonomy" id="39272"/>
    <lineage>
        <taxon>Eukaryota</taxon>
        <taxon>Metazoa</taxon>
        <taxon>Ecdysozoa</taxon>
        <taxon>Arthropoda</taxon>
        <taxon>Hexapoda</taxon>
        <taxon>Collembola</taxon>
        <taxon>Symphypleona</taxon>
        <taxon>Sminthuridae</taxon>
        <taxon>Allacma</taxon>
    </lineage>
</organism>
<reference evidence="2" key="1">
    <citation type="submission" date="2021-06" db="EMBL/GenBank/DDBJ databases">
        <authorList>
            <person name="Hodson N. C."/>
            <person name="Mongue J. A."/>
            <person name="Jaron S. K."/>
        </authorList>
    </citation>
    <scope>NUCLEOTIDE SEQUENCE</scope>
</reference>
<dbReference type="Proteomes" id="UP000708208">
    <property type="component" value="Unassembled WGS sequence"/>
</dbReference>
<comment type="caution">
    <text evidence="2">The sequence shown here is derived from an EMBL/GenBank/DDBJ whole genome shotgun (WGS) entry which is preliminary data.</text>
</comment>
<keyword evidence="3" id="KW-1185">Reference proteome</keyword>
<proteinExistence type="predicted"/>
<evidence type="ECO:0000313" key="3">
    <source>
        <dbReference type="Proteomes" id="UP000708208"/>
    </source>
</evidence>